<keyword evidence="1" id="KW-1133">Transmembrane helix</keyword>
<organism evidence="2">
    <name type="scientific">Glycera fallax</name>
    <dbReference type="NCBI Taxonomy" id="1446102"/>
    <lineage>
        <taxon>Eukaryota</taxon>
        <taxon>Metazoa</taxon>
        <taxon>Spiralia</taxon>
        <taxon>Lophotrochozoa</taxon>
        <taxon>Annelida</taxon>
        <taxon>Polychaeta</taxon>
        <taxon>Errantia</taxon>
        <taxon>Phyllodocida</taxon>
        <taxon>Glyceridae</taxon>
        <taxon>Glycera</taxon>
    </lineage>
</organism>
<evidence type="ECO:0000313" key="2">
    <source>
        <dbReference type="EMBL" id="ALS46283.1"/>
    </source>
</evidence>
<gene>
    <name evidence="2" type="primary">atp8</name>
</gene>
<proteinExistence type="predicted"/>
<dbReference type="EMBL" id="KT989323">
    <property type="protein sequence ID" value="ALS46283.1"/>
    <property type="molecule type" value="Genomic_DNA"/>
</dbReference>
<name>A0A0U2NXE0_9ANNE</name>
<evidence type="ECO:0000256" key="1">
    <source>
        <dbReference type="SAM" id="Phobius"/>
    </source>
</evidence>
<feature type="transmembrane region" description="Helical" evidence="1">
    <location>
        <begin position="6"/>
        <end position="29"/>
    </location>
</feature>
<keyword evidence="2" id="KW-0496">Mitochondrion</keyword>
<geneLocation type="mitochondrion" evidence="2"/>
<sequence>MPHLSPMSWVLTPLTFILLLTLFVSTLWWNQTYSFPKMKMSSKDLQSNWNWN</sequence>
<accession>A0A0U2NXE0</accession>
<protein>
    <submittedName>
        <fullName evidence="2">ATP synthase F0 subunit 8</fullName>
    </submittedName>
</protein>
<keyword evidence="1" id="KW-0472">Membrane</keyword>
<keyword evidence="1" id="KW-0812">Transmembrane</keyword>
<dbReference type="AlphaFoldDB" id="A0A0U2NXE0"/>
<reference evidence="2" key="1">
    <citation type="journal article" date="2015" name="Genome Biol. Evol.">
        <title>The Utility of Genome Skimming for Phylogenomic Analyses as Demonstrated for Glycerid Relationships (Annelida, Glyceridae).</title>
        <authorList>
            <person name="Richter S."/>
            <person name="Schwarz F."/>
            <person name="Hering L."/>
            <person name="Boggemann M."/>
            <person name="Bleidorn C."/>
        </authorList>
    </citation>
    <scope>NUCLEOTIDE SEQUENCE</scope>
    <source>
        <strain evidence="2">FS14</strain>
        <tissue evidence="2">Body wall</tissue>
    </source>
</reference>